<accession>A0ABV6NFX6</accession>
<sequence length="236" mass="27396">MESHIHKHLKTQSLYWLKEKMTDLCANEVKLFYRRNRFKADALGINMKRKEARIIEAKATRADFFRDEVLHSDYGYHQMAHYAYLLTPEGLLSTEEVPKGYGLLEMDDYDKIVVKKKPIKNPSPLLTLDTLIKRTSRAATNAVLFQELTKETKDTTEGEFSKGATVQLISATCPACKKRKKYLVKVNQLEVICQMKKCKKQIPLTKARIHIVTQYNETFYQQLNELMNSKEGVKDE</sequence>
<comment type="caution">
    <text evidence="1">The sequence shown here is derived from an EMBL/GenBank/DDBJ whole genome shotgun (WGS) entry which is preliminary data.</text>
</comment>
<dbReference type="RefSeq" id="WP_273847725.1">
    <property type="nucleotide sequence ID" value="NZ_JAQQWT010000032.1"/>
</dbReference>
<protein>
    <submittedName>
        <fullName evidence="1">Uncharacterized protein</fullName>
    </submittedName>
</protein>
<dbReference type="Proteomes" id="UP001589833">
    <property type="component" value="Unassembled WGS sequence"/>
</dbReference>
<keyword evidence="2" id="KW-1185">Reference proteome</keyword>
<gene>
    <name evidence="1" type="ORF">ACFFH4_11300</name>
</gene>
<proteinExistence type="predicted"/>
<organism evidence="1 2">
    <name type="scientific">Halalkalibacter alkalisediminis</name>
    <dbReference type="NCBI Taxonomy" id="935616"/>
    <lineage>
        <taxon>Bacteria</taxon>
        <taxon>Bacillati</taxon>
        <taxon>Bacillota</taxon>
        <taxon>Bacilli</taxon>
        <taxon>Bacillales</taxon>
        <taxon>Bacillaceae</taxon>
        <taxon>Halalkalibacter</taxon>
    </lineage>
</organism>
<name>A0ABV6NFX6_9BACI</name>
<reference evidence="1 2" key="1">
    <citation type="submission" date="2024-09" db="EMBL/GenBank/DDBJ databases">
        <authorList>
            <person name="Sun Q."/>
            <person name="Mori K."/>
        </authorList>
    </citation>
    <scope>NUCLEOTIDE SEQUENCE [LARGE SCALE GENOMIC DNA]</scope>
    <source>
        <strain evidence="1 2">NCAIM B.02301</strain>
    </source>
</reference>
<evidence type="ECO:0000313" key="1">
    <source>
        <dbReference type="EMBL" id="MFC0559631.1"/>
    </source>
</evidence>
<dbReference type="EMBL" id="JBHLTR010000015">
    <property type="protein sequence ID" value="MFC0559631.1"/>
    <property type="molecule type" value="Genomic_DNA"/>
</dbReference>
<evidence type="ECO:0000313" key="2">
    <source>
        <dbReference type="Proteomes" id="UP001589833"/>
    </source>
</evidence>